<keyword evidence="5" id="KW-1185">Reference proteome</keyword>
<evidence type="ECO:0000256" key="1">
    <source>
        <dbReference type="ARBA" id="ARBA00006082"/>
    </source>
</evidence>
<feature type="non-terminal residue" evidence="4">
    <location>
        <position position="417"/>
    </location>
</feature>
<dbReference type="PANTHER" id="PTHR10073">
    <property type="entry name" value="DNA MISMATCH REPAIR PROTEIN MLH, PMS, MUTL"/>
    <property type="match status" value="1"/>
</dbReference>
<dbReference type="SUPFAM" id="SSF54211">
    <property type="entry name" value="Ribosomal protein S5 domain 2-like"/>
    <property type="match status" value="1"/>
</dbReference>
<dbReference type="GO" id="GO:0140664">
    <property type="term" value="F:ATP-dependent DNA damage sensor activity"/>
    <property type="evidence" value="ECO:0007669"/>
    <property type="project" value="InterPro"/>
</dbReference>
<dbReference type="CDD" id="cd16926">
    <property type="entry name" value="HATPase_MutL-MLH-PMS-like"/>
    <property type="match status" value="1"/>
</dbReference>
<dbReference type="PANTHER" id="PTHR10073:SF47">
    <property type="entry name" value="DNA MISMATCH REPAIR PROTEIN MLH3"/>
    <property type="match status" value="1"/>
</dbReference>
<dbReference type="GO" id="GO:0006298">
    <property type="term" value="P:mismatch repair"/>
    <property type="evidence" value="ECO:0007669"/>
    <property type="project" value="InterPro"/>
</dbReference>
<proteinExistence type="inferred from homology"/>
<dbReference type="SUPFAM" id="SSF55874">
    <property type="entry name" value="ATPase domain of HSP90 chaperone/DNA topoisomerase II/histidine kinase"/>
    <property type="match status" value="1"/>
</dbReference>
<dbReference type="AlphaFoldDB" id="A0A851NAB6"/>
<evidence type="ECO:0000313" key="4">
    <source>
        <dbReference type="EMBL" id="NXC40029.1"/>
    </source>
</evidence>
<dbReference type="EMBL" id="WBMW01001186">
    <property type="protein sequence ID" value="NXC40029.1"/>
    <property type="molecule type" value="Genomic_DNA"/>
</dbReference>
<dbReference type="InterPro" id="IPR014721">
    <property type="entry name" value="Ribsml_uS5_D2-typ_fold_subgr"/>
</dbReference>
<dbReference type="Pfam" id="PF13589">
    <property type="entry name" value="HATPase_c_3"/>
    <property type="match status" value="1"/>
</dbReference>
<dbReference type="OrthoDB" id="429932at2759"/>
<dbReference type="InterPro" id="IPR014762">
    <property type="entry name" value="DNA_mismatch_repair_CS"/>
</dbReference>
<dbReference type="GO" id="GO:0030983">
    <property type="term" value="F:mismatched DNA binding"/>
    <property type="evidence" value="ECO:0007669"/>
    <property type="project" value="InterPro"/>
</dbReference>
<dbReference type="PROSITE" id="PS00058">
    <property type="entry name" value="DNA_MISMATCH_REPAIR_1"/>
    <property type="match status" value="1"/>
</dbReference>
<keyword evidence="2" id="KW-0227">DNA damage</keyword>
<comment type="similarity">
    <text evidence="1">Belongs to the DNA mismatch repair MutL/HexB family.</text>
</comment>
<dbReference type="InterPro" id="IPR020568">
    <property type="entry name" value="Ribosomal_Su5_D2-typ_SF"/>
</dbReference>
<sequence length="417" mass="47227">MITRLAEEVRGRLRSGVTVTSLGQCAEELLLNSIDARATCVAVRVDLEAFKIQVVDNGSGMGREDLEKMGRRYFTSKCSSVADLENLKFYGFRGEALASIANVASVVEVSSKTSKAAKTFVKLFHNGQALEVCEAELSRPSGGTTVTVCNLFYQLPVRRRCMDHVLEFERVRHKIEAISLMHPSISLSLRNDVSCSMVLQLPKTRDVYSRFCQIYGLGRSRKLREIKHKSGGFEISGYISSEGYYNKNLQFLYVNRRLVLKTRLHKLIDFLLRKESVVCKAKSVPASRQTCSSLGRLRCGPELYGIFVLNVTCAYSDYDVCLEPAKTLIEFQNWDALLTCVEEGVKMFLKREHLFVEPCSEDIKEFNEDNDFCLHNAPVTKSLLSEEKSIQENFKKACDEMIDSYEVCKLQSKDVKR</sequence>
<dbReference type="FunFam" id="3.30.230.10:FF:000028">
    <property type="entry name" value="DNA mismatch repair protein Mlh3"/>
    <property type="match status" value="1"/>
</dbReference>
<protein>
    <submittedName>
        <fullName evidence="4">MLH3 protein</fullName>
    </submittedName>
</protein>
<dbReference type="Gene3D" id="3.30.565.10">
    <property type="entry name" value="Histidine kinase-like ATPase, C-terminal domain"/>
    <property type="match status" value="1"/>
</dbReference>
<evidence type="ECO:0000259" key="3">
    <source>
        <dbReference type="SMART" id="SM01340"/>
    </source>
</evidence>
<dbReference type="Pfam" id="PF01119">
    <property type="entry name" value="DNA_mis_repair"/>
    <property type="match status" value="1"/>
</dbReference>
<dbReference type="InterPro" id="IPR013507">
    <property type="entry name" value="DNA_mismatch_S5_2-like"/>
</dbReference>
<accession>A0A851NAB6</accession>
<name>A0A851NAB6_9GALL</name>
<comment type="caution">
    <text evidence="4">The sequence shown here is derived from an EMBL/GenBank/DDBJ whole genome shotgun (WGS) entry which is preliminary data.</text>
</comment>
<dbReference type="InterPro" id="IPR002099">
    <property type="entry name" value="MutL/Mlh/PMS"/>
</dbReference>
<dbReference type="FunFam" id="3.30.565.10:FF:000031">
    <property type="entry name" value="DNA mismatch repair protein Mlh3"/>
    <property type="match status" value="1"/>
</dbReference>
<dbReference type="NCBIfam" id="TIGR00585">
    <property type="entry name" value="mutl"/>
    <property type="match status" value="1"/>
</dbReference>
<evidence type="ECO:0000256" key="2">
    <source>
        <dbReference type="ARBA" id="ARBA00022763"/>
    </source>
</evidence>
<dbReference type="SMART" id="SM01340">
    <property type="entry name" value="DNA_mis_repair"/>
    <property type="match status" value="1"/>
</dbReference>
<gene>
    <name evidence="4" type="primary">Mlh3_0</name>
    <name evidence="4" type="ORF">PENPIL_R00713</name>
</gene>
<dbReference type="InterPro" id="IPR036890">
    <property type="entry name" value="HATPase_C_sf"/>
</dbReference>
<evidence type="ECO:0000313" key="5">
    <source>
        <dbReference type="Proteomes" id="UP000613066"/>
    </source>
</evidence>
<dbReference type="GO" id="GO:0032300">
    <property type="term" value="C:mismatch repair complex"/>
    <property type="evidence" value="ECO:0007669"/>
    <property type="project" value="InterPro"/>
</dbReference>
<dbReference type="GO" id="GO:0005524">
    <property type="term" value="F:ATP binding"/>
    <property type="evidence" value="ECO:0007669"/>
    <property type="project" value="InterPro"/>
</dbReference>
<dbReference type="Proteomes" id="UP000613066">
    <property type="component" value="Unassembled WGS sequence"/>
</dbReference>
<dbReference type="GO" id="GO:0016887">
    <property type="term" value="F:ATP hydrolysis activity"/>
    <property type="evidence" value="ECO:0007669"/>
    <property type="project" value="InterPro"/>
</dbReference>
<dbReference type="Gene3D" id="3.30.230.10">
    <property type="match status" value="1"/>
</dbReference>
<reference evidence="4" key="1">
    <citation type="submission" date="2019-09" db="EMBL/GenBank/DDBJ databases">
        <title>Bird 10,000 Genomes (B10K) Project - Family phase.</title>
        <authorList>
            <person name="Zhang G."/>
        </authorList>
    </citation>
    <scope>NUCLEOTIDE SEQUENCE</scope>
    <source>
        <strain evidence="4">B10K-DU-001-08</strain>
        <tissue evidence="4">Muscle</tissue>
    </source>
</reference>
<dbReference type="CDD" id="cd03486">
    <property type="entry name" value="MutL_Trans_MLH3"/>
    <property type="match status" value="1"/>
</dbReference>
<organism evidence="4 5">
    <name type="scientific">Penelope pileata</name>
    <dbReference type="NCBI Taxonomy" id="1118817"/>
    <lineage>
        <taxon>Eukaryota</taxon>
        <taxon>Metazoa</taxon>
        <taxon>Chordata</taxon>
        <taxon>Craniata</taxon>
        <taxon>Vertebrata</taxon>
        <taxon>Euteleostomi</taxon>
        <taxon>Archelosauria</taxon>
        <taxon>Archosauria</taxon>
        <taxon>Dinosauria</taxon>
        <taxon>Saurischia</taxon>
        <taxon>Theropoda</taxon>
        <taxon>Coelurosauria</taxon>
        <taxon>Aves</taxon>
        <taxon>Neognathae</taxon>
        <taxon>Galloanserae</taxon>
        <taxon>Galliformes</taxon>
        <taxon>Cracidae</taxon>
        <taxon>Penelope</taxon>
    </lineage>
</organism>
<feature type="domain" description="DNA mismatch repair protein S5" evidence="3">
    <location>
        <begin position="211"/>
        <end position="350"/>
    </location>
</feature>
<feature type="non-terminal residue" evidence="4">
    <location>
        <position position="1"/>
    </location>
</feature>
<dbReference type="InterPro" id="IPR038973">
    <property type="entry name" value="MutL/Mlh/Pms-like"/>
</dbReference>